<dbReference type="PANTHER" id="PTHR30269">
    <property type="entry name" value="TRANSMEMBRANE PROTEIN YFCA"/>
    <property type="match status" value="1"/>
</dbReference>
<protein>
    <recommendedName>
        <fullName evidence="8">Probable membrane transporter protein</fullName>
    </recommendedName>
</protein>
<dbReference type="OrthoDB" id="9801058at2"/>
<dbReference type="InterPro" id="IPR002781">
    <property type="entry name" value="TM_pro_TauE-like"/>
</dbReference>
<keyword evidence="7 8" id="KW-0472">Membrane</keyword>
<dbReference type="EMBL" id="SLUN01000013">
    <property type="protein sequence ID" value="TCL68511.1"/>
    <property type="molecule type" value="Genomic_DNA"/>
</dbReference>
<feature type="transmembrane region" description="Helical" evidence="8">
    <location>
        <begin position="178"/>
        <end position="201"/>
    </location>
</feature>
<organism evidence="9 10">
    <name type="scientific">Hydrogenispora ethanolica</name>
    <dbReference type="NCBI Taxonomy" id="1082276"/>
    <lineage>
        <taxon>Bacteria</taxon>
        <taxon>Bacillati</taxon>
        <taxon>Bacillota</taxon>
        <taxon>Hydrogenispora</taxon>
    </lineage>
</organism>
<dbReference type="Proteomes" id="UP000295008">
    <property type="component" value="Unassembled WGS sequence"/>
</dbReference>
<reference evidence="9 10" key="1">
    <citation type="submission" date="2019-03" db="EMBL/GenBank/DDBJ databases">
        <title>Genomic Encyclopedia of Type Strains, Phase IV (KMG-IV): sequencing the most valuable type-strain genomes for metagenomic binning, comparative biology and taxonomic classification.</title>
        <authorList>
            <person name="Goeker M."/>
        </authorList>
    </citation>
    <scope>NUCLEOTIDE SEQUENCE [LARGE SCALE GENOMIC DNA]</scope>
    <source>
        <strain evidence="9 10">LX-B</strain>
    </source>
</reference>
<keyword evidence="4 8" id="KW-1003">Cell membrane</keyword>
<evidence type="ECO:0000256" key="8">
    <source>
        <dbReference type="RuleBase" id="RU363041"/>
    </source>
</evidence>
<proteinExistence type="inferred from homology"/>
<dbReference type="InterPro" id="IPR052017">
    <property type="entry name" value="TSUP"/>
</dbReference>
<evidence type="ECO:0000256" key="4">
    <source>
        <dbReference type="ARBA" id="ARBA00022475"/>
    </source>
</evidence>
<feature type="transmembrane region" description="Helical" evidence="8">
    <location>
        <begin position="136"/>
        <end position="166"/>
    </location>
</feature>
<evidence type="ECO:0000256" key="5">
    <source>
        <dbReference type="ARBA" id="ARBA00022692"/>
    </source>
</evidence>
<evidence type="ECO:0000256" key="1">
    <source>
        <dbReference type="ARBA" id="ARBA00004651"/>
    </source>
</evidence>
<evidence type="ECO:0000256" key="3">
    <source>
        <dbReference type="ARBA" id="ARBA00022448"/>
    </source>
</evidence>
<evidence type="ECO:0000313" key="9">
    <source>
        <dbReference type="EMBL" id="TCL68511.1"/>
    </source>
</evidence>
<dbReference type="AlphaFoldDB" id="A0A4R1RQ49"/>
<keyword evidence="6 8" id="KW-1133">Transmembrane helix</keyword>
<sequence>MFQALQSLHLSPIEWGLGAFCALLFGFSKTGINGVSTLAIPIMAAIFGGKTSAGVVLPMLITGDLMAVRHYSRHANWSHIRRLIPWTLGGLVIGLLVGRAINDRQFKAVIAISVLVCLGLMVWLERNRETLQVPDHWGFAAAMGLAGGFTTMIGNAAGPVMTLYFLSMRLSKYDFIGTGAWFFALVNLTKLPLQIFFWQAISPATLAFNAVMIPGIVAGAVLGIWVVRRIPERPFRVAVMILTVAAAVKLLF</sequence>
<dbReference type="GO" id="GO:0005886">
    <property type="term" value="C:plasma membrane"/>
    <property type="evidence" value="ECO:0007669"/>
    <property type="project" value="UniProtKB-SubCell"/>
</dbReference>
<feature type="transmembrane region" description="Helical" evidence="8">
    <location>
        <begin position="83"/>
        <end position="101"/>
    </location>
</feature>
<accession>A0A4R1RQ49</accession>
<keyword evidence="5 8" id="KW-0812">Transmembrane</keyword>
<keyword evidence="3" id="KW-0813">Transport</keyword>
<feature type="transmembrane region" description="Helical" evidence="8">
    <location>
        <begin position="108"/>
        <end position="124"/>
    </location>
</feature>
<dbReference type="Pfam" id="PF01925">
    <property type="entry name" value="TauE"/>
    <property type="match status" value="1"/>
</dbReference>
<evidence type="ECO:0000256" key="2">
    <source>
        <dbReference type="ARBA" id="ARBA00009142"/>
    </source>
</evidence>
<evidence type="ECO:0000256" key="6">
    <source>
        <dbReference type="ARBA" id="ARBA00022989"/>
    </source>
</evidence>
<dbReference type="PANTHER" id="PTHR30269:SF23">
    <property type="entry name" value="MEMBRANE TRANSPORTER PROTEIN YDHB-RELATED"/>
    <property type="match status" value="1"/>
</dbReference>
<comment type="similarity">
    <text evidence="2 8">Belongs to the 4-toluene sulfonate uptake permease (TSUP) (TC 2.A.102) family.</text>
</comment>
<feature type="transmembrane region" description="Helical" evidence="8">
    <location>
        <begin position="12"/>
        <end position="28"/>
    </location>
</feature>
<comment type="subcellular location">
    <subcellularLocation>
        <location evidence="1 8">Cell membrane</location>
        <topology evidence="1 8">Multi-pass membrane protein</topology>
    </subcellularLocation>
</comment>
<keyword evidence="10" id="KW-1185">Reference proteome</keyword>
<feature type="transmembrane region" description="Helical" evidence="8">
    <location>
        <begin position="207"/>
        <end position="227"/>
    </location>
</feature>
<dbReference type="RefSeq" id="WP_132014500.1">
    <property type="nucleotide sequence ID" value="NZ_SLUN01000013.1"/>
</dbReference>
<comment type="caution">
    <text evidence="9">The sequence shown here is derived from an EMBL/GenBank/DDBJ whole genome shotgun (WGS) entry which is preliminary data.</text>
</comment>
<feature type="transmembrane region" description="Helical" evidence="8">
    <location>
        <begin position="40"/>
        <end position="63"/>
    </location>
</feature>
<gene>
    <name evidence="9" type="ORF">EDC14_101351</name>
</gene>
<evidence type="ECO:0000313" key="10">
    <source>
        <dbReference type="Proteomes" id="UP000295008"/>
    </source>
</evidence>
<name>A0A4R1RQ49_HYDET</name>
<evidence type="ECO:0000256" key="7">
    <source>
        <dbReference type="ARBA" id="ARBA00023136"/>
    </source>
</evidence>